<dbReference type="Pfam" id="PF01385">
    <property type="entry name" value="OrfB_IS605"/>
    <property type="match status" value="1"/>
</dbReference>
<name>A0A318L2Q8_9NEIS</name>
<keyword evidence="6" id="KW-0238">DNA-binding</keyword>
<evidence type="ECO:0000256" key="6">
    <source>
        <dbReference type="ARBA" id="ARBA00023125"/>
    </source>
</evidence>
<dbReference type="Pfam" id="PF12323">
    <property type="entry name" value="HTH_OrfB_IS605"/>
    <property type="match status" value="1"/>
</dbReference>
<evidence type="ECO:0000256" key="2">
    <source>
        <dbReference type="ARBA" id="ARBA00011044"/>
    </source>
</evidence>
<keyword evidence="5" id="KW-0862">Zinc</keyword>
<evidence type="ECO:0000256" key="4">
    <source>
        <dbReference type="ARBA" id="ARBA00022723"/>
    </source>
</evidence>
<dbReference type="Proteomes" id="UP000247555">
    <property type="component" value="Unassembled WGS sequence"/>
</dbReference>
<keyword evidence="4" id="KW-0479">Metal-binding</keyword>
<evidence type="ECO:0000259" key="8">
    <source>
        <dbReference type="Pfam" id="PF01385"/>
    </source>
</evidence>
<dbReference type="InterPro" id="IPR010095">
    <property type="entry name" value="Cas12f1-like_TNB"/>
</dbReference>
<proteinExistence type="inferred from homology"/>
<evidence type="ECO:0000256" key="3">
    <source>
        <dbReference type="ARBA" id="ARBA00022578"/>
    </source>
</evidence>
<reference evidence="11 12" key="1">
    <citation type="submission" date="2018-05" db="EMBL/GenBank/DDBJ databases">
        <title>Genomic Encyclopedia of Type Strains, Phase IV (KMG-IV): sequencing the most valuable type-strain genomes for metagenomic binning, comparative biology and taxonomic classification.</title>
        <authorList>
            <person name="Goeker M."/>
        </authorList>
    </citation>
    <scope>NUCLEOTIDE SEQUENCE [LARGE SCALE GENOMIC DNA]</scope>
    <source>
        <strain evidence="11 12">DSM 29661</strain>
    </source>
</reference>
<dbReference type="GO" id="GO:0003677">
    <property type="term" value="F:DNA binding"/>
    <property type="evidence" value="ECO:0007669"/>
    <property type="project" value="UniProtKB-KW"/>
</dbReference>
<sequence length="407" mass="46074">MTPSENPTQSDDLLSSAHTETARHNVRCYPTVEQQAQLTIEFEACRLVYNLSVEMARHAYAQGEPYPGEKGFKKAITQWKKTTDWSWSRLASVQCLQWAAKHADSAFKHFFRRCKAKQEPGFPRFKKAAHEASATYNIVHCRWSEQTGELVLSKQKTPLKIRWDRRGTPQQAKSVTIRRDAAGRYFASFTCQKAIEQLPAATAAVGIDIGVTHALALSTGELVDAPAFLSPQRQRRLLHLQRKLARQDKKSHSRERTRKAIARLHARMADSRTTWQHKITRSLVMRFQAIAFEDLNIKAMTRSPAPQQDPATQRYLPNRSSAKARLHALMLNVAPTSLRSKIEYKAKWGGRQTQAVNPAYTSQKCARCGHISAENRKKTRFLCVKCGYIEHADVNAAKNILAHAFGA</sequence>
<evidence type="ECO:0000256" key="7">
    <source>
        <dbReference type="ARBA" id="ARBA00023172"/>
    </source>
</evidence>
<evidence type="ECO:0000259" key="10">
    <source>
        <dbReference type="Pfam" id="PF12323"/>
    </source>
</evidence>
<gene>
    <name evidence="11" type="ORF">DFR34_101359</name>
</gene>
<organism evidence="11 12">
    <name type="scientific">Rivihabitans pingtungensis</name>
    <dbReference type="NCBI Taxonomy" id="1054498"/>
    <lineage>
        <taxon>Bacteria</taxon>
        <taxon>Pseudomonadati</taxon>
        <taxon>Pseudomonadota</taxon>
        <taxon>Betaproteobacteria</taxon>
        <taxon>Neisseriales</taxon>
        <taxon>Aquaspirillaceae</taxon>
        <taxon>Rivihabitans</taxon>
    </lineage>
</organism>
<dbReference type="InterPro" id="IPR051399">
    <property type="entry name" value="RNA-guided_DNA_endo/Transpos"/>
</dbReference>
<dbReference type="GO" id="GO:0046872">
    <property type="term" value="F:metal ion binding"/>
    <property type="evidence" value="ECO:0007669"/>
    <property type="project" value="UniProtKB-KW"/>
</dbReference>
<comment type="similarity">
    <text evidence="1">In the C-terminal section; belongs to the transposase 35 family.</text>
</comment>
<dbReference type="NCBIfam" id="NF040570">
    <property type="entry name" value="guided_TnpB"/>
    <property type="match status" value="1"/>
</dbReference>
<feature type="domain" description="Cas12f1-like TNB" evidence="9">
    <location>
        <begin position="338"/>
        <end position="400"/>
    </location>
</feature>
<keyword evidence="12" id="KW-1185">Reference proteome</keyword>
<dbReference type="Pfam" id="PF07282">
    <property type="entry name" value="Cas12f1-like_TNB"/>
    <property type="match status" value="1"/>
</dbReference>
<feature type="domain" description="Transposase putative helix-turn-helix" evidence="10">
    <location>
        <begin position="23"/>
        <end position="64"/>
    </location>
</feature>
<dbReference type="AlphaFoldDB" id="A0A318L2Q8"/>
<dbReference type="PANTHER" id="PTHR30405">
    <property type="entry name" value="TRANSPOSASE"/>
    <property type="match status" value="1"/>
</dbReference>
<keyword evidence="3" id="KW-0815">Transposition</keyword>
<evidence type="ECO:0000256" key="1">
    <source>
        <dbReference type="ARBA" id="ARBA00008761"/>
    </source>
</evidence>
<evidence type="ECO:0000259" key="9">
    <source>
        <dbReference type="Pfam" id="PF07282"/>
    </source>
</evidence>
<evidence type="ECO:0000256" key="5">
    <source>
        <dbReference type="ARBA" id="ARBA00022833"/>
    </source>
</evidence>
<dbReference type="RefSeq" id="WP_110389410.1">
    <property type="nucleotide sequence ID" value="NZ_QJKI01000001.1"/>
</dbReference>
<dbReference type="EMBL" id="QJKI01000001">
    <property type="protein sequence ID" value="PXX82125.1"/>
    <property type="molecule type" value="Genomic_DNA"/>
</dbReference>
<dbReference type="InterPro" id="IPR001959">
    <property type="entry name" value="Transposase"/>
</dbReference>
<dbReference type="OrthoDB" id="8612544at2"/>
<dbReference type="PANTHER" id="PTHR30405:SF25">
    <property type="entry name" value="RNA-GUIDED DNA ENDONUCLEASE INSQ-RELATED"/>
    <property type="match status" value="1"/>
</dbReference>
<comment type="caution">
    <text evidence="11">The sequence shown here is derived from an EMBL/GenBank/DDBJ whole genome shotgun (WGS) entry which is preliminary data.</text>
</comment>
<feature type="domain" description="Probable transposase IS891/IS1136/IS1341" evidence="8">
    <location>
        <begin position="196"/>
        <end position="302"/>
    </location>
</feature>
<dbReference type="GO" id="GO:0032196">
    <property type="term" value="P:transposition"/>
    <property type="evidence" value="ECO:0007669"/>
    <property type="project" value="UniProtKB-KW"/>
</dbReference>
<dbReference type="GO" id="GO:0006310">
    <property type="term" value="P:DNA recombination"/>
    <property type="evidence" value="ECO:0007669"/>
    <property type="project" value="UniProtKB-KW"/>
</dbReference>
<protein>
    <submittedName>
        <fullName evidence="11">Putative transposase</fullName>
    </submittedName>
</protein>
<evidence type="ECO:0000313" key="12">
    <source>
        <dbReference type="Proteomes" id="UP000247555"/>
    </source>
</evidence>
<accession>A0A318L2Q8</accession>
<comment type="similarity">
    <text evidence="2">In the N-terminal section; belongs to the transposase 2 family.</text>
</comment>
<evidence type="ECO:0000313" key="11">
    <source>
        <dbReference type="EMBL" id="PXX82125.1"/>
    </source>
</evidence>
<keyword evidence="7" id="KW-0233">DNA recombination</keyword>
<dbReference type="InterPro" id="IPR021027">
    <property type="entry name" value="Transposase_put_HTH"/>
</dbReference>